<evidence type="ECO:0000313" key="4">
    <source>
        <dbReference type="EMBL" id="CAI3972601.1"/>
    </source>
</evidence>
<feature type="non-terminal residue" evidence="4">
    <location>
        <position position="1"/>
    </location>
</feature>
<sequence>MMFLNFILGLAVASASNVGEMAEMGANPIRKVVTMMRKMSEKIEEEGEAEKDLYEKFLCHCKSELADFNKGKASFEAAVPKLESDISSTEAQISQLQQEIEVKKADEVATKDSMQRATVEREKEHEVYVDDVSELKADIGVISEAIPALEQAGAFVQTGSQSGLGLSQKQVERLQQVMSKSKSATESQRQSMASFLAGKSEGIGEVKGMLEVQKDDLQKEVVVDDQEEKKELNIFEELMNAKTEEKETIEETLAEKIDRLGALKVSLVEKKGELKDAQNALSKDFDVLQKLSETCEAKTKEWNVREKSRGEELIAIGETVKILNSDENLGLFKKALPSPSLLQLGGASRRKALRVLKSYAASMGSKVVGNRTGVDLVMLALSNKGIDFSSVMSMIDNMTVLMEQEQKNDDEKKDYCNKQSFETKRKTKALRHKIQSLEQAVILQEEAIVATQSEIEELQKGVAELDKSVAESTEMRKKEHEEFQKVSQEQSATK</sequence>
<protein>
    <submittedName>
        <fullName evidence="4">Uncharacterized protein</fullName>
    </submittedName>
</protein>
<dbReference type="OrthoDB" id="433539at2759"/>
<feature type="signal peptide" evidence="3">
    <location>
        <begin position="1"/>
        <end position="15"/>
    </location>
</feature>
<evidence type="ECO:0000313" key="5">
    <source>
        <dbReference type="EMBL" id="CAL1125976.1"/>
    </source>
</evidence>
<dbReference type="EMBL" id="CAMXCT030000022">
    <property type="protein sequence ID" value="CAL4759913.1"/>
    <property type="molecule type" value="Genomic_DNA"/>
</dbReference>
<proteinExistence type="predicted"/>
<keyword evidence="6" id="KW-1185">Reference proteome</keyword>
<dbReference type="EMBL" id="CAMXCT010000022">
    <property type="protein sequence ID" value="CAI3972601.1"/>
    <property type="molecule type" value="Genomic_DNA"/>
</dbReference>
<feature type="compositionally biased region" description="Polar residues" evidence="2">
    <location>
        <begin position="485"/>
        <end position="494"/>
    </location>
</feature>
<name>A0A9P1BFT1_9DINO</name>
<reference evidence="4" key="1">
    <citation type="submission" date="2022-10" db="EMBL/GenBank/DDBJ databases">
        <authorList>
            <person name="Chen Y."/>
            <person name="Dougan E. K."/>
            <person name="Chan C."/>
            <person name="Rhodes N."/>
            <person name="Thang M."/>
        </authorList>
    </citation>
    <scope>NUCLEOTIDE SEQUENCE</scope>
</reference>
<evidence type="ECO:0000256" key="1">
    <source>
        <dbReference type="SAM" id="Coils"/>
    </source>
</evidence>
<gene>
    <name evidence="4" type="ORF">C1SCF055_LOCUS1171</name>
</gene>
<comment type="caution">
    <text evidence="4">The sequence shown here is derived from an EMBL/GenBank/DDBJ whole genome shotgun (WGS) entry which is preliminary data.</text>
</comment>
<evidence type="ECO:0000256" key="2">
    <source>
        <dbReference type="SAM" id="MobiDB-lite"/>
    </source>
</evidence>
<dbReference type="EMBL" id="CAMXCT020000022">
    <property type="protein sequence ID" value="CAL1125976.1"/>
    <property type="molecule type" value="Genomic_DNA"/>
</dbReference>
<dbReference type="AlphaFoldDB" id="A0A9P1BFT1"/>
<accession>A0A9P1BFT1</accession>
<keyword evidence="3" id="KW-0732">Signal</keyword>
<feature type="chain" id="PRO_5043269401" evidence="3">
    <location>
        <begin position="16"/>
        <end position="494"/>
    </location>
</feature>
<keyword evidence="1" id="KW-0175">Coiled coil</keyword>
<feature type="coiled-coil region" evidence="1">
    <location>
        <begin position="79"/>
        <end position="106"/>
    </location>
</feature>
<reference evidence="5" key="2">
    <citation type="submission" date="2024-04" db="EMBL/GenBank/DDBJ databases">
        <authorList>
            <person name="Chen Y."/>
            <person name="Shah S."/>
            <person name="Dougan E. K."/>
            <person name="Thang M."/>
            <person name="Chan C."/>
        </authorList>
    </citation>
    <scope>NUCLEOTIDE SEQUENCE [LARGE SCALE GENOMIC DNA]</scope>
</reference>
<evidence type="ECO:0000256" key="3">
    <source>
        <dbReference type="SAM" id="SignalP"/>
    </source>
</evidence>
<organism evidence="4">
    <name type="scientific">Cladocopium goreaui</name>
    <dbReference type="NCBI Taxonomy" id="2562237"/>
    <lineage>
        <taxon>Eukaryota</taxon>
        <taxon>Sar</taxon>
        <taxon>Alveolata</taxon>
        <taxon>Dinophyceae</taxon>
        <taxon>Suessiales</taxon>
        <taxon>Symbiodiniaceae</taxon>
        <taxon>Cladocopium</taxon>
    </lineage>
</organism>
<feature type="coiled-coil region" evidence="1">
    <location>
        <begin position="232"/>
        <end position="259"/>
    </location>
</feature>
<dbReference type="Proteomes" id="UP001152797">
    <property type="component" value="Unassembled WGS sequence"/>
</dbReference>
<evidence type="ECO:0000313" key="6">
    <source>
        <dbReference type="Proteomes" id="UP001152797"/>
    </source>
</evidence>
<feature type="compositionally biased region" description="Basic and acidic residues" evidence="2">
    <location>
        <begin position="467"/>
        <end position="484"/>
    </location>
</feature>
<feature type="region of interest" description="Disordered" evidence="2">
    <location>
        <begin position="467"/>
        <end position="494"/>
    </location>
</feature>